<reference evidence="2 3" key="1">
    <citation type="submission" date="2019-03" db="EMBL/GenBank/DDBJ databases">
        <title>Genomic Encyclopedia of Archaeal and Bacterial Type Strains, Phase II (KMG-II): from individual species to whole genera.</title>
        <authorList>
            <person name="Goeker M."/>
        </authorList>
    </citation>
    <scope>NUCLEOTIDE SEQUENCE [LARGE SCALE GENOMIC DNA]</scope>
    <source>
        <strain evidence="2 3">DSM 19034</strain>
    </source>
</reference>
<dbReference type="OrthoDB" id="945117at2"/>
<dbReference type="InterPro" id="IPR011250">
    <property type="entry name" value="OMP/PagP_B-barrel"/>
</dbReference>
<gene>
    <name evidence="2" type="ORF">CLV32_1533</name>
</gene>
<sequence length="225" mass="24711">MKKRYLLCAVLCIALSSVHAQTEKGNNFIGGSISYSRTTITPAGSQNVTTSVGNYFNVSPKFGHFIKKNLAIGLSLAYVDNKNSSETNYVNGSTSVVSSLNTKERNFSVGPIIRYYIDVVDKFKFFGQGSLGIGVGKSSQITPASAIDFMMLKYKYTTYNASANPGFAFFPTKKLAFEFSFPLFSYNNQDMKADSANPYSQPYKAESFSFGLNTFVPSIGANFHF</sequence>
<dbReference type="EMBL" id="SNWM01000002">
    <property type="protein sequence ID" value="TDO22557.1"/>
    <property type="molecule type" value="Genomic_DNA"/>
</dbReference>
<evidence type="ECO:0000313" key="3">
    <source>
        <dbReference type="Proteomes" id="UP000295499"/>
    </source>
</evidence>
<accession>A0A4R6IKI6</accession>
<dbReference type="SUPFAM" id="SSF56925">
    <property type="entry name" value="OMPA-like"/>
    <property type="match status" value="1"/>
</dbReference>
<organism evidence="2 3">
    <name type="scientific">Pedobacter duraquae</name>
    <dbReference type="NCBI Taxonomy" id="425511"/>
    <lineage>
        <taxon>Bacteria</taxon>
        <taxon>Pseudomonadati</taxon>
        <taxon>Bacteroidota</taxon>
        <taxon>Sphingobacteriia</taxon>
        <taxon>Sphingobacteriales</taxon>
        <taxon>Sphingobacteriaceae</taxon>
        <taxon>Pedobacter</taxon>
    </lineage>
</organism>
<feature type="signal peptide" evidence="1">
    <location>
        <begin position="1"/>
        <end position="20"/>
    </location>
</feature>
<evidence type="ECO:0000256" key="1">
    <source>
        <dbReference type="SAM" id="SignalP"/>
    </source>
</evidence>
<comment type="caution">
    <text evidence="2">The sequence shown here is derived from an EMBL/GenBank/DDBJ whole genome shotgun (WGS) entry which is preliminary data.</text>
</comment>
<keyword evidence="3" id="KW-1185">Reference proteome</keyword>
<dbReference type="AlphaFoldDB" id="A0A4R6IKI6"/>
<protein>
    <submittedName>
        <fullName evidence="2">Outer membrane protein with beta-barrel domain</fullName>
    </submittedName>
</protein>
<dbReference type="RefSeq" id="WP_133554015.1">
    <property type="nucleotide sequence ID" value="NZ_SNWM01000002.1"/>
</dbReference>
<dbReference type="Proteomes" id="UP000295499">
    <property type="component" value="Unassembled WGS sequence"/>
</dbReference>
<keyword evidence="1" id="KW-0732">Signal</keyword>
<evidence type="ECO:0000313" key="2">
    <source>
        <dbReference type="EMBL" id="TDO22557.1"/>
    </source>
</evidence>
<feature type="chain" id="PRO_5020366118" evidence="1">
    <location>
        <begin position="21"/>
        <end position="225"/>
    </location>
</feature>
<dbReference type="Gene3D" id="2.40.160.20">
    <property type="match status" value="1"/>
</dbReference>
<proteinExistence type="predicted"/>
<name>A0A4R6IKI6_9SPHI</name>